<evidence type="ECO:0000256" key="3">
    <source>
        <dbReference type="ARBA" id="ARBA00022691"/>
    </source>
</evidence>
<dbReference type="PANTHER" id="PTHR14614">
    <property type="entry name" value="HEPATOCELLULAR CARCINOMA-ASSOCIATED ANTIGEN"/>
    <property type="match status" value="1"/>
</dbReference>
<comment type="similarity">
    <text evidence="4">Belongs to the methyltransferase superfamily. METTL23 family.</text>
</comment>
<keyword evidence="3" id="KW-0949">S-adenosyl-L-methionine</keyword>
<evidence type="ECO:0000313" key="5">
    <source>
        <dbReference type="Proteomes" id="UP000085678"/>
    </source>
</evidence>
<dbReference type="FunCoup" id="A0A1S3HEE0">
    <property type="interactions" value="2133"/>
</dbReference>
<proteinExistence type="inferred from homology"/>
<evidence type="ECO:0000313" key="6">
    <source>
        <dbReference type="RefSeq" id="XP_013384375.1"/>
    </source>
</evidence>
<dbReference type="Gene3D" id="3.40.50.150">
    <property type="entry name" value="Vaccinia Virus protein VP39"/>
    <property type="match status" value="1"/>
</dbReference>
<dbReference type="OrthoDB" id="407325at2759"/>
<dbReference type="InterPro" id="IPR029063">
    <property type="entry name" value="SAM-dependent_MTases_sf"/>
</dbReference>
<dbReference type="CDD" id="cd02440">
    <property type="entry name" value="AdoMet_MTases"/>
    <property type="match status" value="1"/>
</dbReference>
<keyword evidence="2" id="KW-0808">Transferase</keyword>
<evidence type="ECO:0000256" key="1">
    <source>
        <dbReference type="ARBA" id="ARBA00022603"/>
    </source>
</evidence>
<organism evidence="5 6">
    <name type="scientific">Lingula anatina</name>
    <name type="common">Brachiopod</name>
    <name type="synonym">Lingula unguis</name>
    <dbReference type="NCBI Taxonomy" id="7574"/>
    <lineage>
        <taxon>Eukaryota</taxon>
        <taxon>Metazoa</taxon>
        <taxon>Spiralia</taxon>
        <taxon>Lophotrochozoa</taxon>
        <taxon>Brachiopoda</taxon>
        <taxon>Linguliformea</taxon>
        <taxon>Lingulata</taxon>
        <taxon>Lingulida</taxon>
        <taxon>Linguloidea</taxon>
        <taxon>Lingulidae</taxon>
        <taxon>Lingula</taxon>
    </lineage>
</organism>
<dbReference type="AlphaFoldDB" id="A0A1S3HEE0"/>
<dbReference type="GO" id="GO:0032259">
    <property type="term" value="P:methylation"/>
    <property type="evidence" value="ECO:0007669"/>
    <property type="project" value="UniProtKB-KW"/>
</dbReference>
<dbReference type="GO" id="GO:0005634">
    <property type="term" value="C:nucleus"/>
    <property type="evidence" value="ECO:0007669"/>
    <property type="project" value="TreeGrafter"/>
</dbReference>
<dbReference type="GeneID" id="106154545"/>
<dbReference type="Pfam" id="PF10294">
    <property type="entry name" value="Methyltransf_16"/>
    <property type="match status" value="1"/>
</dbReference>
<dbReference type="GO" id="GO:0005737">
    <property type="term" value="C:cytoplasm"/>
    <property type="evidence" value="ECO:0007669"/>
    <property type="project" value="TreeGrafter"/>
</dbReference>
<name>A0A1S3HEE0_LINAN</name>
<gene>
    <name evidence="6" type="primary">LOC106154545</name>
</gene>
<evidence type="ECO:0000256" key="4">
    <source>
        <dbReference type="ARBA" id="ARBA00043988"/>
    </source>
</evidence>
<keyword evidence="1" id="KW-0489">Methyltransferase</keyword>
<dbReference type="InterPro" id="IPR019410">
    <property type="entry name" value="Methyltransf_16"/>
</dbReference>
<evidence type="ECO:0000256" key="2">
    <source>
        <dbReference type="ARBA" id="ARBA00022679"/>
    </source>
</evidence>
<protein>
    <submittedName>
        <fullName evidence="6">Methyltransferase-like protein 23 isoform X1</fullName>
    </submittedName>
</protein>
<dbReference type="KEGG" id="lak:106154545"/>
<accession>A0A1S3HEE0</accession>
<dbReference type="RefSeq" id="XP_013384375.1">
    <property type="nucleotide sequence ID" value="XM_013528921.1"/>
</dbReference>
<sequence>MADMCVEQFAQEKLFHFQDIRTREQLSVKIPQVLDPSYGMYVWPCSPVLAQYIWFHRSKVKNKSVLELGAGTALPGLVAALCGAADVTLSDNSEFSNCLENCAKSRDANGAKNVHIVGITWGQFSPSLLQLKQVDIVLASDCFYDTKDFEDVIVTMSFLMERNPEAEIWCTYQERSADRSIEHLLQRWQLECTHIPLGTFEADSPDIGQSGLPGNHTIHMLILKKTKPG</sequence>
<dbReference type="SUPFAM" id="SSF53335">
    <property type="entry name" value="S-adenosyl-L-methionine-dependent methyltransferases"/>
    <property type="match status" value="1"/>
</dbReference>
<dbReference type="OMA" id="VIGITWG"/>
<dbReference type="PANTHER" id="PTHR14614:SF164">
    <property type="entry name" value="HISTONE-ARGININE METHYLTRANSFERASE METTL23"/>
    <property type="match status" value="1"/>
</dbReference>
<dbReference type="STRING" id="7574.A0A1S3HEE0"/>
<keyword evidence="5" id="KW-1185">Reference proteome</keyword>
<reference evidence="6" key="1">
    <citation type="submission" date="2025-08" db="UniProtKB">
        <authorList>
            <consortium name="RefSeq"/>
        </authorList>
    </citation>
    <scope>IDENTIFICATION</scope>
    <source>
        <tissue evidence="6">Gonads</tissue>
    </source>
</reference>
<dbReference type="GO" id="GO:0008168">
    <property type="term" value="F:methyltransferase activity"/>
    <property type="evidence" value="ECO:0007669"/>
    <property type="project" value="UniProtKB-KW"/>
</dbReference>
<dbReference type="InParanoid" id="A0A1S3HEE0"/>
<dbReference type="Proteomes" id="UP000085678">
    <property type="component" value="Unplaced"/>
</dbReference>